<gene>
    <name evidence="1" type="ORF">LCGC14_2337240</name>
</gene>
<protein>
    <submittedName>
        <fullName evidence="1">Uncharacterized protein</fullName>
    </submittedName>
</protein>
<proteinExistence type="predicted"/>
<name>A0A0F9CE14_9ZZZZ</name>
<dbReference type="EMBL" id="LAZR01033727">
    <property type="protein sequence ID" value="KKL47269.1"/>
    <property type="molecule type" value="Genomic_DNA"/>
</dbReference>
<accession>A0A0F9CE14</accession>
<sequence>MGLNYPPLIRRCVYEAGLSTVWWSIKEWVLSYMSYPKSVMRKRKEILEDGRLKNDLIIEVLLDIRDILVKATKKKRVVRADRKRPTKTSV</sequence>
<dbReference type="AlphaFoldDB" id="A0A0F9CE14"/>
<reference evidence="1" key="1">
    <citation type="journal article" date="2015" name="Nature">
        <title>Complex archaea that bridge the gap between prokaryotes and eukaryotes.</title>
        <authorList>
            <person name="Spang A."/>
            <person name="Saw J.H."/>
            <person name="Jorgensen S.L."/>
            <person name="Zaremba-Niedzwiedzka K."/>
            <person name="Martijn J."/>
            <person name="Lind A.E."/>
            <person name="van Eijk R."/>
            <person name="Schleper C."/>
            <person name="Guy L."/>
            <person name="Ettema T.J."/>
        </authorList>
    </citation>
    <scope>NUCLEOTIDE SEQUENCE</scope>
</reference>
<comment type="caution">
    <text evidence="1">The sequence shown here is derived from an EMBL/GenBank/DDBJ whole genome shotgun (WGS) entry which is preliminary data.</text>
</comment>
<evidence type="ECO:0000313" key="1">
    <source>
        <dbReference type="EMBL" id="KKL47269.1"/>
    </source>
</evidence>
<organism evidence="1">
    <name type="scientific">marine sediment metagenome</name>
    <dbReference type="NCBI Taxonomy" id="412755"/>
    <lineage>
        <taxon>unclassified sequences</taxon>
        <taxon>metagenomes</taxon>
        <taxon>ecological metagenomes</taxon>
    </lineage>
</organism>